<dbReference type="Proteomes" id="UP000639396">
    <property type="component" value="Unassembled WGS sequence"/>
</dbReference>
<proteinExistence type="predicted"/>
<sequence length="118" mass="13477">MYDVLITMATIKVVVYVKDLPVNDGLLNKLILIRSMNQSMNQIFRDYPDSLSISIWNDEGTALKYIKGDYVKTSPTGWEGLDHQKARIYKDDKGTHISYGISRDDHEQLHFGLGKVTN</sequence>
<organism evidence="1 2">
    <name type="scientific">Paenibacillus oceani</name>
    <dbReference type="NCBI Taxonomy" id="2772510"/>
    <lineage>
        <taxon>Bacteria</taxon>
        <taxon>Bacillati</taxon>
        <taxon>Bacillota</taxon>
        <taxon>Bacilli</taxon>
        <taxon>Bacillales</taxon>
        <taxon>Paenibacillaceae</taxon>
        <taxon>Paenibacillus</taxon>
    </lineage>
</organism>
<protein>
    <submittedName>
        <fullName evidence="1">Uncharacterized protein</fullName>
    </submittedName>
</protein>
<keyword evidence="2" id="KW-1185">Reference proteome</keyword>
<comment type="caution">
    <text evidence="1">The sequence shown here is derived from an EMBL/GenBank/DDBJ whole genome shotgun (WGS) entry which is preliminary data.</text>
</comment>
<accession>A0A927CGL9</accession>
<evidence type="ECO:0000313" key="2">
    <source>
        <dbReference type="Proteomes" id="UP000639396"/>
    </source>
</evidence>
<dbReference type="EMBL" id="JACXJA010000041">
    <property type="protein sequence ID" value="MBD2865390.1"/>
    <property type="molecule type" value="Genomic_DNA"/>
</dbReference>
<dbReference type="RefSeq" id="WP_190931008.1">
    <property type="nucleotide sequence ID" value="NZ_JACXJA010000041.1"/>
</dbReference>
<reference evidence="1" key="1">
    <citation type="submission" date="2020-09" db="EMBL/GenBank/DDBJ databases">
        <title>A novel bacterium of genus Paenibacillus, isolated from South China Sea.</title>
        <authorList>
            <person name="Huang H."/>
            <person name="Mo K."/>
            <person name="Hu Y."/>
        </authorList>
    </citation>
    <scope>NUCLEOTIDE SEQUENCE</scope>
    <source>
        <strain evidence="1">IB182363</strain>
    </source>
</reference>
<name>A0A927CGL9_9BACL</name>
<evidence type="ECO:0000313" key="1">
    <source>
        <dbReference type="EMBL" id="MBD2865390.1"/>
    </source>
</evidence>
<dbReference type="AlphaFoldDB" id="A0A927CGL9"/>
<gene>
    <name evidence="1" type="ORF">IDH45_25740</name>
</gene>